<sequence length="74" mass="8107">MKKALTTVGGGIGLLFSILDSVVSYSDTAPIDEYGISIISWQFFIKKILVYILIGGGLGWLIGFIVDKLKRNKN</sequence>
<organism evidence="2 3">
    <name type="scientific">Sphingobacterium puteale</name>
    <dbReference type="NCBI Taxonomy" id="2420510"/>
    <lineage>
        <taxon>Bacteria</taxon>
        <taxon>Pseudomonadati</taxon>
        <taxon>Bacteroidota</taxon>
        <taxon>Sphingobacteriia</taxon>
        <taxon>Sphingobacteriales</taxon>
        <taxon>Sphingobacteriaceae</taxon>
        <taxon>Sphingobacterium</taxon>
    </lineage>
</organism>
<keyword evidence="1" id="KW-0472">Membrane</keyword>
<keyword evidence="1" id="KW-1133">Transmembrane helix</keyword>
<dbReference type="RefSeq" id="WP_121123075.1">
    <property type="nucleotide sequence ID" value="NZ_RBWS01000006.1"/>
</dbReference>
<gene>
    <name evidence="2" type="ORF">D7322_08190</name>
</gene>
<feature type="transmembrane region" description="Helical" evidence="1">
    <location>
        <begin position="48"/>
        <end position="66"/>
    </location>
</feature>
<keyword evidence="3" id="KW-1185">Reference proteome</keyword>
<dbReference type="Proteomes" id="UP000282423">
    <property type="component" value="Unassembled WGS sequence"/>
</dbReference>
<reference evidence="2 3" key="1">
    <citation type="submission" date="2018-10" db="EMBL/GenBank/DDBJ databases">
        <title>Sphingobacterium sp. M05W1-28.</title>
        <authorList>
            <person name="Cai H."/>
        </authorList>
    </citation>
    <scope>NUCLEOTIDE SEQUENCE [LARGE SCALE GENOMIC DNA]</scope>
    <source>
        <strain evidence="2 3">M05W1-28</strain>
    </source>
</reference>
<accession>A0A420W0H5</accession>
<evidence type="ECO:0000256" key="1">
    <source>
        <dbReference type="SAM" id="Phobius"/>
    </source>
</evidence>
<proteinExistence type="predicted"/>
<dbReference type="AlphaFoldDB" id="A0A420W0H5"/>
<comment type="caution">
    <text evidence="2">The sequence shown here is derived from an EMBL/GenBank/DDBJ whole genome shotgun (WGS) entry which is preliminary data.</text>
</comment>
<name>A0A420W0H5_9SPHI</name>
<dbReference type="OrthoDB" id="1262308at2"/>
<keyword evidence="1" id="KW-0812">Transmembrane</keyword>
<evidence type="ECO:0000313" key="3">
    <source>
        <dbReference type="Proteomes" id="UP000282423"/>
    </source>
</evidence>
<evidence type="ECO:0000313" key="2">
    <source>
        <dbReference type="EMBL" id="RKO72067.1"/>
    </source>
</evidence>
<protein>
    <submittedName>
        <fullName evidence="2">Uncharacterized protein</fullName>
    </submittedName>
</protein>
<dbReference type="EMBL" id="RBWS01000006">
    <property type="protein sequence ID" value="RKO72067.1"/>
    <property type="molecule type" value="Genomic_DNA"/>
</dbReference>